<evidence type="ECO:0000313" key="3">
    <source>
        <dbReference type="Proteomes" id="UP001642260"/>
    </source>
</evidence>
<protein>
    <submittedName>
        <fullName evidence="2">Uncharacterized protein</fullName>
    </submittedName>
</protein>
<keyword evidence="3" id="KW-1185">Reference proteome</keyword>
<name>A0ABC8JGN8_ERUVS</name>
<dbReference type="InterPro" id="IPR012340">
    <property type="entry name" value="NA-bd_OB-fold"/>
</dbReference>
<accession>A0ABC8JGN8</accession>
<reference evidence="2 3" key="1">
    <citation type="submission" date="2022-03" db="EMBL/GenBank/DDBJ databases">
        <authorList>
            <person name="Macdonald S."/>
            <person name="Ahmed S."/>
            <person name="Newling K."/>
        </authorList>
    </citation>
    <scope>NUCLEOTIDE SEQUENCE [LARGE SCALE GENOMIC DNA]</scope>
</reference>
<dbReference type="InterPro" id="IPR005570">
    <property type="entry name" value="RPABC3"/>
</dbReference>
<proteinExistence type="predicted"/>
<feature type="compositionally biased region" description="Polar residues" evidence="1">
    <location>
        <begin position="18"/>
        <end position="35"/>
    </location>
</feature>
<evidence type="ECO:0000256" key="1">
    <source>
        <dbReference type="SAM" id="MobiDB-lite"/>
    </source>
</evidence>
<comment type="caution">
    <text evidence="2">The sequence shown here is derived from an EMBL/GenBank/DDBJ whole genome shotgun (WGS) entry which is preliminary data.</text>
</comment>
<dbReference type="Gene3D" id="2.40.50.140">
    <property type="entry name" value="Nucleic acid-binding proteins"/>
    <property type="match status" value="1"/>
</dbReference>
<dbReference type="AlphaFoldDB" id="A0ABC8JGN8"/>
<dbReference type="Proteomes" id="UP001642260">
    <property type="component" value="Unassembled WGS sequence"/>
</dbReference>
<evidence type="ECO:0000313" key="2">
    <source>
        <dbReference type="EMBL" id="CAH8317753.1"/>
    </source>
</evidence>
<dbReference type="EMBL" id="CAKOAT010086265">
    <property type="protein sequence ID" value="CAH8317753.1"/>
    <property type="molecule type" value="Genomic_DNA"/>
</dbReference>
<gene>
    <name evidence="2" type="ORF">ERUC_LOCUS8011</name>
</gene>
<dbReference type="Pfam" id="PF03870">
    <property type="entry name" value="RNA_pol_Rpb8"/>
    <property type="match status" value="1"/>
</dbReference>
<sequence length="140" mass="14839">MTVVDNIGAGMEAGAISPPSSVTSQGSGDSTNDNQGGEIGSHVERSAGGESFKRSELVTRIETTSHNLDMFMHLDVNPEVYLMVVGDKFTLAMLLFISRLRKDLLEGVLRAIAGETAWLLFCSSSVGNGFGDEVIPGETS</sequence>
<feature type="compositionally biased region" description="Basic and acidic residues" evidence="1">
    <location>
        <begin position="41"/>
        <end position="55"/>
    </location>
</feature>
<organism evidence="2 3">
    <name type="scientific">Eruca vesicaria subsp. sativa</name>
    <name type="common">Garden rocket</name>
    <name type="synonym">Eruca sativa</name>
    <dbReference type="NCBI Taxonomy" id="29727"/>
    <lineage>
        <taxon>Eukaryota</taxon>
        <taxon>Viridiplantae</taxon>
        <taxon>Streptophyta</taxon>
        <taxon>Embryophyta</taxon>
        <taxon>Tracheophyta</taxon>
        <taxon>Spermatophyta</taxon>
        <taxon>Magnoliopsida</taxon>
        <taxon>eudicotyledons</taxon>
        <taxon>Gunneridae</taxon>
        <taxon>Pentapetalae</taxon>
        <taxon>rosids</taxon>
        <taxon>malvids</taxon>
        <taxon>Brassicales</taxon>
        <taxon>Brassicaceae</taxon>
        <taxon>Brassiceae</taxon>
        <taxon>Eruca</taxon>
    </lineage>
</organism>
<feature type="region of interest" description="Disordered" evidence="1">
    <location>
        <begin position="1"/>
        <end position="55"/>
    </location>
</feature>